<organism evidence="1 2">
    <name type="scientific">Brachionus plicatilis</name>
    <name type="common">Marine rotifer</name>
    <name type="synonym">Brachionus muelleri</name>
    <dbReference type="NCBI Taxonomy" id="10195"/>
    <lineage>
        <taxon>Eukaryota</taxon>
        <taxon>Metazoa</taxon>
        <taxon>Spiralia</taxon>
        <taxon>Gnathifera</taxon>
        <taxon>Rotifera</taxon>
        <taxon>Eurotatoria</taxon>
        <taxon>Monogononta</taxon>
        <taxon>Pseudotrocha</taxon>
        <taxon>Ploima</taxon>
        <taxon>Brachionidae</taxon>
        <taxon>Brachionus</taxon>
    </lineage>
</organism>
<sequence length="75" mass="9202">MYRILRKNSIFYFIKDRVLLEKIWIFMNSKMNLNKRNGKNRSFLGFYYFTIFCENLQNGNLKFMIIIIALDHINL</sequence>
<comment type="caution">
    <text evidence="1">The sequence shown here is derived from an EMBL/GenBank/DDBJ whole genome shotgun (WGS) entry which is preliminary data.</text>
</comment>
<dbReference type="EMBL" id="REGN01001548">
    <property type="protein sequence ID" value="RNA33951.1"/>
    <property type="molecule type" value="Genomic_DNA"/>
</dbReference>
<dbReference type="Proteomes" id="UP000276133">
    <property type="component" value="Unassembled WGS sequence"/>
</dbReference>
<reference evidence="1 2" key="1">
    <citation type="journal article" date="2018" name="Sci. Rep.">
        <title>Genomic signatures of local adaptation to the degree of environmental predictability in rotifers.</title>
        <authorList>
            <person name="Franch-Gras L."/>
            <person name="Hahn C."/>
            <person name="Garcia-Roger E.M."/>
            <person name="Carmona M.J."/>
            <person name="Serra M."/>
            <person name="Gomez A."/>
        </authorList>
    </citation>
    <scope>NUCLEOTIDE SEQUENCE [LARGE SCALE GENOMIC DNA]</scope>
    <source>
        <strain evidence="1">HYR1</strain>
    </source>
</reference>
<dbReference type="AlphaFoldDB" id="A0A3M7SDU0"/>
<accession>A0A3M7SDU0</accession>
<proteinExistence type="predicted"/>
<protein>
    <submittedName>
        <fullName evidence="1">Uncharacterized protein</fullName>
    </submittedName>
</protein>
<evidence type="ECO:0000313" key="1">
    <source>
        <dbReference type="EMBL" id="RNA33951.1"/>
    </source>
</evidence>
<evidence type="ECO:0000313" key="2">
    <source>
        <dbReference type="Proteomes" id="UP000276133"/>
    </source>
</evidence>
<keyword evidence="2" id="KW-1185">Reference proteome</keyword>
<name>A0A3M7SDU0_BRAPC</name>
<gene>
    <name evidence="1" type="ORF">BpHYR1_021304</name>
</gene>